<dbReference type="RefSeq" id="XP_033698775.1">
    <property type="nucleotide sequence ID" value="XM_033842884.1"/>
</dbReference>
<evidence type="ECO:0000256" key="1">
    <source>
        <dbReference type="ARBA" id="ARBA00004609"/>
    </source>
</evidence>
<evidence type="ECO:0000313" key="6">
    <source>
        <dbReference type="RefSeq" id="XP_033698775.1"/>
    </source>
</evidence>
<dbReference type="InterPro" id="IPR045860">
    <property type="entry name" value="Snake_toxin-like_sf"/>
</dbReference>
<organism evidence="5 6">
    <name type="scientific">Tursiops truncatus</name>
    <name type="common">Atlantic bottle-nosed dolphin</name>
    <name type="synonym">Delphinus truncatus</name>
    <dbReference type="NCBI Taxonomy" id="9739"/>
    <lineage>
        <taxon>Eukaryota</taxon>
        <taxon>Metazoa</taxon>
        <taxon>Chordata</taxon>
        <taxon>Craniata</taxon>
        <taxon>Vertebrata</taxon>
        <taxon>Euteleostomi</taxon>
        <taxon>Mammalia</taxon>
        <taxon>Eutheria</taxon>
        <taxon>Laurasiatheria</taxon>
        <taxon>Artiodactyla</taxon>
        <taxon>Whippomorpha</taxon>
        <taxon>Cetacea</taxon>
        <taxon>Odontoceti</taxon>
        <taxon>Delphinidae</taxon>
        <taxon>Tursiops</taxon>
    </lineage>
</organism>
<keyword evidence="5" id="KW-1185">Reference proteome</keyword>
<dbReference type="InterPro" id="IPR035076">
    <property type="entry name" value="Toxin/TOLIP"/>
</dbReference>
<evidence type="ECO:0000313" key="5">
    <source>
        <dbReference type="Proteomes" id="UP000245320"/>
    </source>
</evidence>
<gene>
    <name evidence="6" type="primary">PSCA</name>
</gene>
<dbReference type="InterPro" id="IPR018363">
    <property type="entry name" value="CD59_antigen_CS"/>
</dbReference>
<dbReference type="AlphaFoldDB" id="A0A6J3Q8P7"/>
<dbReference type="SUPFAM" id="SSF57302">
    <property type="entry name" value="Snake toxin-like"/>
    <property type="match status" value="1"/>
</dbReference>
<dbReference type="GO" id="GO:0098552">
    <property type="term" value="C:side of membrane"/>
    <property type="evidence" value="ECO:0007669"/>
    <property type="project" value="UniProtKB-KW"/>
</dbReference>
<comment type="subcellular location">
    <subcellularLocation>
        <location evidence="1">Cell membrane</location>
        <topology evidence="1">Lipid-anchor</topology>
        <topology evidence="1">GPI-anchor</topology>
    </subcellularLocation>
</comment>
<evidence type="ECO:0000259" key="4">
    <source>
        <dbReference type="Pfam" id="PF00087"/>
    </source>
</evidence>
<keyword evidence="2" id="KW-0449">Lipoprotein</keyword>
<dbReference type="InterPro" id="IPR051110">
    <property type="entry name" value="Ly-6/neurotoxin-like_GPI-ap"/>
</dbReference>
<dbReference type="GO" id="GO:0005886">
    <property type="term" value="C:plasma membrane"/>
    <property type="evidence" value="ECO:0007669"/>
    <property type="project" value="UniProtKB-SubCell"/>
</dbReference>
<evidence type="ECO:0000256" key="2">
    <source>
        <dbReference type="ARBA" id="ARBA00022622"/>
    </source>
</evidence>
<dbReference type="PROSITE" id="PS00983">
    <property type="entry name" value="LY6_UPAR"/>
    <property type="match status" value="1"/>
</dbReference>
<dbReference type="Proteomes" id="UP000245320">
    <property type="component" value="Chromosome 17"/>
</dbReference>
<dbReference type="Gene3D" id="2.10.60.10">
    <property type="entry name" value="CD59"/>
    <property type="match status" value="1"/>
</dbReference>
<protein>
    <submittedName>
        <fullName evidence="6">Prostate stem cell antigen</fullName>
    </submittedName>
</protein>
<dbReference type="PANTHER" id="PTHR16983">
    <property type="entry name" value="UPAR/LY6 DOMAIN-CONTAINING PROTEIN"/>
    <property type="match status" value="1"/>
</dbReference>
<keyword evidence="3" id="KW-0732">Signal</keyword>
<dbReference type="FunFam" id="2.10.60.10:FF:000003">
    <property type="entry name" value="lymphocyte antigen 6E isoform X1"/>
    <property type="match status" value="1"/>
</dbReference>
<reference evidence="6" key="1">
    <citation type="submission" date="2025-08" db="UniProtKB">
        <authorList>
            <consortium name="RefSeq"/>
        </authorList>
    </citation>
    <scope>IDENTIFICATION</scope>
    <source>
        <tissue evidence="6">Spleen</tissue>
    </source>
</reference>
<accession>A0A6J3Q8P7</accession>
<evidence type="ECO:0000256" key="3">
    <source>
        <dbReference type="ARBA" id="ARBA00022729"/>
    </source>
</evidence>
<keyword evidence="2" id="KW-0472">Membrane</keyword>
<name>A0A6J3Q8P7_TURTR</name>
<dbReference type="Pfam" id="PF00087">
    <property type="entry name" value="Toxin_TOLIP"/>
    <property type="match status" value="1"/>
</dbReference>
<proteinExistence type="predicted"/>
<keyword evidence="2" id="KW-0336">GPI-anchor</keyword>
<dbReference type="OrthoDB" id="5945173at2759"/>
<dbReference type="InParanoid" id="A0A6J3Q8P7"/>
<dbReference type="CDD" id="cd23573">
    <property type="entry name" value="TFP_LU_ECD_PSCA"/>
    <property type="match status" value="1"/>
</dbReference>
<feature type="domain" description="Snake toxin/toxin-like" evidence="4">
    <location>
        <begin position="29"/>
        <end position="101"/>
    </location>
</feature>
<dbReference type="CTD" id="8000"/>
<dbReference type="PANTHER" id="PTHR16983:SF1">
    <property type="entry name" value="PROSTATE STEM CELL ANTIGEN"/>
    <property type="match status" value="1"/>
</dbReference>
<sequence>MKAVLLALLAAVLALQPAPPHPHLAGTALQCYSCQAEVSNQHCQHVQNCSHSETQCWTERIRAADLLTFISKGCSSHCVEDSENYYVGEKNVTCCSTDLCNASGAHALQPAIVTLTLLTALGVLLFWGPGQL</sequence>
<keyword evidence="2" id="KW-0325">Glycoprotein</keyword>
<dbReference type="FunCoup" id="A0A6J3Q8P7">
    <property type="interactions" value="10"/>
</dbReference>